<evidence type="ECO:0000313" key="1">
    <source>
        <dbReference type="EMBL" id="ETW93062.1"/>
    </source>
</evidence>
<protein>
    <submittedName>
        <fullName evidence="1">Uncharacterized protein</fullName>
    </submittedName>
</protein>
<sequence length="141" mass="15637">MLYEALGEAVRAERPVIFSVRGNGMSAGGIKLWFYRLYSSLGMEGCSSHSGRRKKLLLTGGFLAPMARGIAYAAETATNPIQGRIRLTIRISSRSQIVKTSFLLLIGRSAITLQGVVLKWLDCKELFLPLEDKIRTKTSRM</sequence>
<gene>
    <name evidence="1" type="ORF">ETSY1_40905</name>
</gene>
<dbReference type="HOGENOM" id="CLU_1821844_0_0_7"/>
<dbReference type="Proteomes" id="UP000019141">
    <property type="component" value="Unassembled WGS sequence"/>
</dbReference>
<keyword evidence="2" id="KW-1185">Reference proteome</keyword>
<reference evidence="1 2" key="1">
    <citation type="journal article" date="2014" name="Nature">
        <title>An environmental bacterial taxon with a large and distinct metabolic repertoire.</title>
        <authorList>
            <person name="Wilson M.C."/>
            <person name="Mori T."/>
            <person name="Ruckert C."/>
            <person name="Uria A.R."/>
            <person name="Helf M.J."/>
            <person name="Takada K."/>
            <person name="Gernert C."/>
            <person name="Steffens U.A."/>
            <person name="Heycke N."/>
            <person name="Schmitt S."/>
            <person name="Rinke C."/>
            <person name="Helfrich E.J."/>
            <person name="Brachmann A.O."/>
            <person name="Gurgui C."/>
            <person name="Wakimoto T."/>
            <person name="Kracht M."/>
            <person name="Crusemann M."/>
            <person name="Hentschel U."/>
            <person name="Abe I."/>
            <person name="Matsunaga S."/>
            <person name="Kalinowski J."/>
            <person name="Takeyama H."/>
            <person name="Piel J."/>
        </authorList>
    </citation>
    <scope>NUCLEOTIDE SEQUENCE [LARGE SCALE GENOMIC DNA]</scope>
    <source>
        <strain evidence="2">TSY1</strain>
    </source>
</reference>
<comment type="caution">
    <text evidence="1">The sequence shown here is derived from an EMBL/GenBank/DDBJ whole genome shotgun (WGS) entry which is preliminary data.</text>
</comment>
<accession>W4L4R9</accession>
<dbReference type="AlphaFoldDB" id="W4L4R9"/>
<proteinExistence type="predicted"/>
<name>W4L4R9_ENTF1</name>
<dbReference type="EMBL" id="AZHW01001316">
    <property type="protein sequence ID" value="ETW93062.1"/>
    <property type="molecule type" value="Genomic_DNA"/>
</dbReference>
<evidence type="ECO:0000313" key="2">
    <source>
        <dbReference type="Proteomes" id="UP000019141"/>
    </source>
</evidence>
<organism evidence="1 2">
    <name type="scientific">Entotheonella factor</name>
    <dbReference type="NCBI Taxonomy" id="1429438"/>
    <lineage>
        <taxon>Bacteria</taxon>
        <taxon>Pseudomonadati</taxon>
        <taxon>Nitrospinota/Tectimicrobiota group</taxon>
        <taxon>Candidatus Tectimicrobiota</taxon>
        <taxon>Candidatus Entotheonellia</taxon>
        <taxon>Candidatus Entotheonellales</taxon>
        <taxon>Candidatus Entotheonellaceae</taxon>
        <taxon>Candidatus Entotheonella</taxon>
    </lineage>
</organism>